<evidence type="ECO:0000313" key="3">
    <source>
        <dbReference type="EMBL" id="EWM22564.1"/>
    </source>
</evidence>
<keyword evidence="2" id="KW-0812">Transmembrane</keyword>
<comment type="caution">
    <text evidence="3">The sequence shown here is derived from an EMBL/GenBank/DDBJ whole genome shotgun (WGS) entry which is preliminary data.</text>
</comment>
<protein>
    <submittedName>
        <fullName evidence="3">Uncharacterized protein</fullName>
    </submittedName>
</protein>
<feature type="transmembrane region" description="Helical" evidence="2">
    <location>
        <begin position="94"/>
        <end position="117"/>
    </location>
</feature>
<reference evidence="3 4" key="1">
    <citation type="journal article" date="2014" name="Mol. Plant">
        <title>Chromosome Scale Genome Assembly and Transcriptome Profiling of Nannochloropsis gaditana in Nitrogen Depletion.</title>
        <authorList>
            <person name="Corteggiani Carpinelli E."/>
            <person name="Telatin A."/>
            <person name="Vitulo N."/>
            <person name="Forcato C."/>
            <person name="D'Angelo M."/>
            <person name="Schiavon R."/>
            <person name="Vezzi A."/>
            <person name="Giacometti G.M."/>
            <person name="Morosinotto T."/>
            <person name="Valle G."/>
        </authorList>
    </citation>
    <scope>NUCLEOTIDE SEQUENCE [LARGE SCALE GENOMIC DNA]</scope>
    <source>
        <strain evidence="3 4">B-31</strain>
    </source>
</reference>
<dbReference type="OrthoDB" id="10355945at2759"/>
<dbReference type="Proteomes" id="UP000019335">
    <property type="component" value="Unassembled WGS sequence"/>
</dbReference>
<keyword evidence="2" id="KW-1133">Transmembrane helix</keyword>
<feature type="coiled-coil region" evidence="1">
    <location>
        <begin position="127"/>
        <end position="169"/>
    </location>
</feature>
<evidence type="ECO:0000256" key="1">
    <source>
        <dbReference type="SAM" id="Coils"/>
    </source>
</evidence>
<organism evidence="3 4">
    <name type="scientific">Nannochloropsis gaditana</name>
    <dbReference type="NCBI Taxonomy" id="72520"/>
    <lineage>
        <taxon>Eukaryota</taxon>
        <taxon>Sar</taxon>
        <taxon>Stramenopiles</taxon>
        <taxon>Ochrophyta</taxon>
        <taxon>Eustigmatophyceae</taxon>
        <taxon>Eustigmatales</taxon>
        <taxon>Monodopsidaceae</taxon>
        <taxon>Nannochloropsis</taxon>
    </lineage>
</organism>
<dbReference type="AlphaFoldDB" id="W7TPC6"/>
<sequence length="173" mass="19339">MVVGVRWMEFRVFFSTRPLTASAHTTSCCRCRIMSKRLGFLLLLFLSTLGWSEAFHGVHPLPNQARYASPRAKVQSQPLARSPSERTALIRREVVAIIPQVLFVAACAGAVFGYVATHIDEIVAKQKVAVEKTMTKQNADLKSAQQQQKEAIDAAMKKQQAAIKKIQEDQNKR</sequence>
<name>W7TPC6_9STRA</name>
<accession>W7TPC6</accession>
<gene>
    <name evidence="3" type="ORF">Naga_100529g4</name>
</gene>
<keyword evidence="1" id="KW-0175">Coiled coil</keyword>
<dbReference type="EMBL" id="AZIL01002147">
    <property type="protein sequence ID" value="EWM22564.1"/>
    <property type="molecule type" value="Genomic_DNA"/>
</dbReference>
<proteinExistence type="predicted"/>
<keyword evidence="4" id="KW-1185">Reference proteome</keyword>
<evidence type="ECO:0000313" key="4">
    <source>
        <dbReference type="Proteomes" id="UP000019335"/>
    </source>
</evidence>
<keyword evidence="2" id="KW-0472">Membrane</keyword>
<evidence type="ECO:0000256" key="2">
    <source>
        <dbReference type="SAM" id="Phobius"/>
    </source>
</evidence>